<dbReference type="EnsemblMetazoa" id="ASIC013986-RA">
    <property type="protein sequence ID" value="ASIC013986-PA"/>
    <property type="gene ID" value="ASIC013986"/>
</dbReference>
<dbReference type="AlphaFoldDB" id="A0A084W6X9"/>
<gene>
    <name evidence="1" type="ORF">ZHAS_00013986</name>
</gene>
<keyword evidence="3" id="KW-1185">Reference proteome</keyword>
<dbReference type="VEuPathDB" id="VectorBase:ASIC013986"/>
<evidence type="ECO:0000313" key="1">
    <source>
        <dbReference type="EMBL" id="KFB45973.1"/>
    </source>
</evidence>
<organism evidence="1">
    <name type="scientific">Anopheles sinensis</name>
    <name type="common">Mosquito</name>
    <dbReference type="NCBI Taxonomy" id="74873"/>
    <lineage>
        <taxon>Eukaryota</taxon>
        <taxon>Metazoa</taxon>
        <taxon>Ecdysozoa</taxon>
        <taxon>Arthropoda</taxon>
        <taxon>Hexapoda</taxon>
        <taxon>Insecta</taxon>
        <taxon>Pterygota</taxon>
        <taxon>Neoptera</taxon>
        <taxon>Endopterygota</taxon>
        <taxon>Diptera</taxon>
        <taxon>Nematocera</taxon>
        <taxon>Culicoidea</taxon>
        <taxon>Culicidae</taxon>
        <taxon>Anophelinae</taxon>
        <taxon>Anopheles</taxon>
    </lineage>
</organism>
<evidence type="ECO:0000313" key="3">
    <source>
        <dbReference type="Proteomes" id="UP000030765"/>
    </source>
</evidence>
<evidence type="ECO:0000313" key="2">
    <source>
        <dbReference type="EnsemblMetazoa" id="ASIC013986-PA"/>
    </source>
</evidence>
<protein>
    <submittedName>
        <fullName evidence="1 2">Uncharacterized protein</fullName>
    </submittedName>
</protein>
<accession>A0A084W6X9</accession>
<proteinExistence type="predicted"/>
<dbReference type="Proteomes" id="UP000030765">
    <property type="component" value="Unassembled WGS sequence"/>
</dbReference>
<dbReference type="EMBL" id="KE525312">
    <property type="protein sequence ID" value="KFB45973.1"/>
    <property type="molecule type" value="Genomic_DNA"/>
</dbReference>
<dbReference type="EMBL" id="ATLV01021040">
    <property type="status" value="NOT_ANNOTATED_CDS"/>
    <property type="molecule type" value="Genomic_DNA"/>
</dbReference>
<reference evidence="2" key="2">
    <citation type="submission" date="2020-05" db="UniProtKB">
        <authorList>
            <consortium name="EnsemblMetazoa"/>
        </authorList>
    </citation>
    <scope>IDENTIFICATION</scope>
</reference>
<sequence length="199" mass="21989">MPVRALQITGTLKPQSLKLTPGRSSSERGFYAILAACSNDNDYGARVPQLHSNTTHFLTISAGDGGSTEPPSLRTESQVLVSVSVANGKIIINEYYCYDRSDSNVDRYGFSRCQTSGGTRERERSWHRKTDTSYCFRERDQNDTATLRRFALSNPIAISGVFSGFDGFAKHAEMQRAELTTGIALMLHHRIDPFGMAVG</sequence>
<reference evidence="1 3" key="1">
    <citation type="journal article" date="2014" name="BMC Genomics">
        <title>Genome sequence of Anopheles sinensis provides insight into genetics basis of mosquito competence for malaria parasites.</title>
        <authorList>
            <person name="Zhou D."/>
            <person name="Zhang D."/>
            <person name="Ding G."/>
            <person name="Shi L."/>
            <person name="Hou Q."/>
            <person name="Ye Y."/>
            <person name="Xu Y."/>
            <person name="Zhou H."/>
            <person name="Xiong C."/>
            <person name="Li S."/>
            <person name="Yu J."/>
            <person name="Hong S."/>
            <person name="Yu X."/>
            <person name="Zou P."/>
            <person name="Chen C."/>
            <person name="Chang X."/>
            <person name="Wang W."/>
            <person name="Lv Y."/>
            <person name="Sun Y."/>
            <person name="Ma L."/>
            <person name="Shen B."/>
            <person name="Zhu C."/>
        </authorList>
    </citation>
    <scope>NUCLEOTIDE SEQUENCE [LARGE SCALE GENOMIC DNA]</scope>
</reference>
<name>A0A084W6X9_ANOSI</name>